<dbReference type="PANTHER" id="PTHR12654:SF0">
    <property type="entry name" value="NON-LYSOSOMAL GLUCOSYLCERAMIDASE"/>
    <property type="match status" value="1"/>
</dbReference>
<comment type="caution">
    <text evidence="3">The sequence shown here is derived from an EMBL/GenBank/DDBJ whole genome shotgun (WGS) entry which is preliminary data.</text>
</comment>
<dbReference type="InterPro" id="IPR052566">
    <property type="entry name" value="Non-lysos_glucosylceramidase"/>
</dbReference>
<evidence type="ECO:0000259" key="2">
    <source>
        <dbReference type="Pfam" id="PF12215"/>
    </source>
</evidence>
<organism evidence="3 4">
    <name type="scientific">Oryctes borbonicus</name>
    <dbReference type="NCBI Taxonomy" id="1629725"/>
    <lineage>
        <taxon>Eukaryota</taxon>
        <taxon>Metazoa</taxon>
        <taxon>Ecdysozoa</taxon>
        <taxon>Arthropoda</taxon>
        <taxon>Hexapoda</taxon>
        <taxon>Insecta</taxon>
        <taxon>Pterygota</taxon>
        <taxon>Neoptera</taxon>
        <taxon>Endopterygota</taxon>
        <taxon>Coleoptera</taxon>
        <taxon>Polyphaga</taxon>
        <taxon>Scarabaeiformia</taxon>
        <taxon>Scarabaeidae</taxon>
        <taxon>Dynastinae</taxon>
        <taxon>Oryctes</taxon>
    </lineage>
</organism>
<dbReference type="InterPro" id="IPR006775">
    <property type="entry name" value="GH116_catalytic"/>
</dbReference>
<keyword evidence="4" id="KW-1185">Reference proteome</keyword>
<feature type="domain" description="Glycosyl-hydrolase family 116 catalytic region" evidence="1">
    <location>
        <begin position="127"/>
        <end position="248"/>
    </location>
</feature>
<dbReference type="OrthoDB" id="730489at2759"/>
<dbReference type="InterPro" id="IPR024462">
    <property type="entry name" value="GH116_N"/>
</dbReference>
<proteinExistence type="predicted"/>
<gene>
    <name evidence="3" type="ORF">AMK59_7208</name>
</gene>
<dbReference type="GO" id="GO:0008422">
    <property type="term" value="F:beta-glucosidase activity"/>
    <property type="evidence" value="ECO:0007669"/>
    <property type="project" value="TreeGrafter"/>
</dbReference>
<name>A0A0T6AWP9_9SCAR</name>
<sequence>MGSAIASQLTVQPGMTEELEDALVWDMPIVTFFGKAKKYAKFYTKFFGSEKPTLKIVEYAFKNYKNWEQSIYDWQSVVLDDRKLPDWYKGALFNETYYISDGGAVWFAVDEEDAQKMPKNDPRLEYGKFAYIEGHEYRMYNTYDVHFYASYALIINWPCLQVCLQYDYRDSVFVEQPQKVRMLYDGKKAKRKVKNTIPHDVGDPFDEPYIRLNGYPIHDVSEWRDLNVKFVLQVFRDYYLLEGIKEIEREQYLVDM</sequence>
<dbReference type="AlphaFoldDB" id="A0A0T6AWP9"/>
<evidence type="ECO:0000259" key="1">
    <source>
        <dbReference type="Pfam" id="PF04685"/>
    </source>
</evidence>
<accession>A0A0T6AWP9</accession>
<feature type="non-terminal residue" evidence="3">
    <location>
        <position position="256"/>
    </location>
</feature>
<dbReference type="PANTHER" id="PTHR12654">
    <property type="entry name" value="BILE ACID BETA-GLUCOSIDASE-RELATED"/>
    <property type="match status" value="1"/>
</dbReference>
<evidence type="ECO:0000313" key="3">
    <source>
        <dbReference type="EMBL" id="KRT79580.1"/>
    </source>
</evidence>
<feature type="domain" description="Glycosyl-hydrolase family 116 N-terminal" evidence="2">
    <location>
        <begin position="2"/>
        <end position="67"/>
    </location>
</feature>
<dbReference type="Proteomes" id="UP000051574">
    <property type="component" value="Unassembled WGS sequence"/>
</dbReference>
<dbReference type="Pfam" id="PF04685">
    <property type="entry name" value="DUF608"/>
    <property type="match status" value="1"/>
</dbReference>
<evidence type="ECO:0000313" key="4">
    <source>
        <dbReference type="Proteomes" id="UP000051574"/>
    </source>
</evidence>
<protein>
    <submittedName>
        <fullName evidence="3">Uncharacterized protein</fullName>
    </submittedName>
</protein>
<dbReference type="EMBL" id="LJIG01022623">
    <property type="protein sequence ID" value="KRT79580.1"/>
    <property type="molecule type" value="Genomic_DNA"/>
</dbReference>
<dbReference type="Pfam" id="PF12215">
    <property type="entry name" value="Glyco_hydr_116N"/>
    <property type="match status" value="1"/>
</dbReference>
<reference evidence="3 4" key="1">
    <citation type="submission" date="2015-09" db="EMBL/GenBank/DDBJ databases">
        <title>Draft genome of the scarab beetle Oryctes borbonicus.</title>
        <authorList>
            <person name="Meyer J.M."/>
            <person name="Markov G.V."/>
            <person name="Baskaran P."/>
            <person name="Herrmann M."/>
            <person name="Sommer R.J."/>
            <person name="Roedelsperger C."/>
        </authorList>
    </citation>
    <scope>NUCLEOTIDE SEQUENCE [LARGE SCALE GENOMIC DNA]</scope>
    <source>
        <strain evidence="3">OB123</strain>
        <tissue evidence="3">Whole animal</tissue>
    </source>
</reference>